<evidence type="ECO:0000256" key="1">
    <source>
        <dbReference type="RuleBase" id="RU361185"/>
    </source>
</evidence>
<dbReference type="PANTHER" id="PTHR22762:SF120">
    <property type="entry name" value="HETEROGLYCAN GLUCOSIDASE 1"/>
    <property type="match status" value="1"/>
</dbReference>
<dbReference type="GO" id="GO:0005975">
    <property type="term" value="P:carbohydrate metabolic process"/>
    <property type="evidence" value="ECO:0007669"/>
    <property type="project" value="InterPro"/>
</dbReference>
<keyword evidence="1" id="KW-0326">Glycosidase</keyword>
<dbReference type="Gene3D" id="3.20.20.80">
    <property type="entry name" value="Glycosidases"/>
    <property type="match status" value="1"/>
</dbReference>
<evidence type="ECO:0000313" key="5">
    <source>
        <dbReference type="Proteomes" id="UP000703893"/>
    </source>
</evidence>
<dbReference type="SUPFAM" id="SSF74650">
    <property type="entry name" value="Galactose mutarotase-like"/>
    <property type="match status" value="1"/>
</dbReference>
<dbReference type="CDD" id="cd14752">
    <property type="entry name" value="GH31_N"/>
    <property type="match status" value="1"/>
</dbReference>
<gene>
    <name evidence="4" type="ORF">FJZ00_04650</name>
</gene>
<dbReference type="Proteomes" id="UP000703893">
    <property type="component" value="Unassembled WGS sequence"/>
</dbReference>
<sequence length="154" mass="17257">MRMLATMEFPLQPGDRCFGLGEKTGFLDRRGRKYTMWNTDDASPHIETLDPMYVAIPWLVHLERDGSALGLFLDDPTGTEWDLGAGDPGKVVVSTPRAAVDLYLVVGPDLGDVVRRYAALTGTMPLPPKWAIGYQQCRYSYMSADRVREVAREF</sequence>
<dbReference type="Pfam" id="PF01055">
    <property type="entry name" value="Glyco_hydro_31_2nd"/>
    <property type="match status" value="1"/>
</dbReference>
<proteinExistence type="inferred from homology"/>
<evidence type="ECO:0000313" key="4">
    <source>
        <dbReference type="EMBL" id="MBM3274417.1"/>
    </source>
</evidence>
<dbReference type="InterPro" id="IPR025887">
    <property type="entry name" value="Glyco_hydro_31_N_dom"/>
</dbReference>
<protein>
    <submittedName>
        <fullName evidence="4">Alpha-glucosidase</fullName>
    </submittedName>
</protein>
<accession>A0A937X440</accession>
<comment type="caution">
    <text evidence="4">The sequence shown here is derived from an EMBL/GenBank/DDBJ whole genome shotgun (WGS) entry which is preliminary data.</text>
</comment>
<organism evidence="4 5">
    <name type="scientific">Candidatus Tanganyikabacteria bacterium</name>
    <dbReference type="NCBI Taxonomy" id="2961651"/>
    <lineage>
        <taxon>Bacteria</taxon>
        <taxon>Bacillati</taxon>
        <taxon>Candidatus Sericytochromatia</taxon>
        <taxon>Candidatus Tanganyikabacteria</taxon>
    </lineage>
</organism>
<dbReference type="AlphaFoldDB" id="A0A937X440"/>
<dbReference type="Gene3D" id="2.60.40.1760">
    <property type="entry name" value="glycosyl hydrolase (family 31)"/>
    <property type="match status" value="1"/>
</dbReference>
<evidence type="ECO:0000259" key="3">
    <source>
        <dbReference type="Pfam" id="PF13802"/>
    </source>
</evidence>
<feature type="non-terminal residue" evidence="4">
    <location>
        <position position="154"/>
    </location>
</feature>
<dbReference type="Pfam" id="PF13802">
    <property type="entry name" value="Gal_mutarotas_2"/>
    <property type="match status" value="1"/>
</dbReference>
<comment type="similarity">
    <text evidence="1">Belongs to the glycosyl hydrolase 31 family.</text>
</comment>
<keyword evidence="1" id="KW-0378">Hydrolase</keyword>
<feature type="domain" description="Glycoside hydrolase family 31 N-terminal" evidence="3">
    <location>
        <begin position="7"/>
        <end position="82"/>
    </location>
</feature>
<dbReference type="InterPro" id="IPR000322">
    <property type="entry name" value="Glyco_hydro_31_TIM"/>
</dbReference>
<dbReference type="PANTHER" id="PTHR22762">
    <property type="entry name" value="ALPHA-GLUCOSIDASE"/>
    <property type="match status" value="1"/>
</dbReference>
<name>A0A937X440_9BACT</name>
<dbReference type="EMBL" id="VGJX01000209">
    <property type="protein sequence ID" value="MBM3274417.1"/>
    <property type="molecule type" value="Genomic_DNA"/>
</dbReference>
<dbReference type="GO" id="GO:0004553">
    <property type="term" value="F:hydrolase activity, hydrolyzing O-glycosyl compounds"/>
    <property type="evidence" value="ECO:0007669"/>
    <property type="project" value="InterPro"/>
</dbReference>
<dbReference type="GO" id="GO:0030246">
    <property type="term" value="F:carbohydrate binding"/>
    <property type="evidence" value="ECO:0007669"/>
    <property type="project" value="InterPro"/>
</dbReference>
<feature type="domain" description="Glycoside hydrolase family 31 TIM barrel" evidence="2">
    <location>
        <begin position="125"/>
        <end position="154"/>
    </location>
</feature>
<reference evidence="4 5" key="1">
    <citation type="submission" date="2019-03" db="EMBL/GenBank/DDBJ databases">
        <title>Lake Tanganyika Metagenome-Assembled Genomes (MAGs).</title>
        <authorList>
            <person name="Tran P."/>
        </authorList>
    </citation>
    <scope>NUCLEOTIDE SEQUENCE [LARGE SCALE GENOMIC DNA]</scope>
    <source>
        <strain evidence="4">K_DeepCast_65m_m2_236</strain>
    </source>
</reference>
<evidence type="ECO:0000259" key="2">
    <source>
        <dbReference type="Pfam" id="PF01055"/>
    </source>
</evidence>
<dbReference type="InterPro" id="IPR011013">
    <property type="entry name" value="Gal_mutarotase_sf_dom"/>
</dbReference>